<evidence type="ECO:0000313" key="2">
    <source>
        <dbReference type="WBParaSite" id="nRc.2.0.1.t23907-RA"/>
    </source>
</evidence>
<reference evidence="2" key="1">
    <citation type="submission" date="2022-11" db="UniProtKB">
        <authorList>
            <consortium name="WormBaseParasite"/>
        </authorList>
    </citation>
    <scope>IDENTIFICATION</scope>
</reference>
<name>A0A915JCL8_ROMCU</name>
<evidence type="ECO:0000313" key="1">
    <source>
        <dbReference type="Proteomes" id="UP000887565"/>
    </source>
</evidence>
<dbReference type="Proteomes" id="UP000887565">
    <property type="component" value="Unplaced"/>
</dbReference>
<proteinExistence type="predicted"/>
<keyword evidence="1" id="KW-1185">Reference proteome</keyword>
<organism evidence="1 2">
    <name type="scientific">Romanomermis culicivorax</name>
    <name type="common">Nematode worm</name>
    <dbReference type="NCBI Taxonomy" id="13658"/>
    <lineage>
        <taxon>Eukaryota</taxon>
        <taxon>Metazoa</taxon>
        <taxon>Ecdysozoa</taxon>
        <taxon>Nematoda</taxon>
        <taxon>Enoplea</taxon>
        <taxon>Dorylaimia</taxon>
        <taxon>Mermithida</taxon>
        <taxon>Mermithoidea</taxon>
        <taxon>Mermithidae</taxon>
        <taxon>Romanomermis</taxon>
    </lineage>
</organism>
<dbReference type="AlphaFoldDB" id="A0A915JCL8"/>
<dbReference type="WBParaSite" id="nRc.2.0.1.t23907-RA">
    <property type="protein sequence ID" value="nRc.2.0.1.t23907-RA"/>
    <property type="gene ID" value="nRc.2.0.1.g23907"/>
</dbReference>
<accession>A0A915JCL8</accession>
<protein>
    <submittedName>
        <fullName evidence="2">Uncharacterized protein</fullName>
    </submittedName>
</protein>
<sequence>MEENPIEEQHGSAIQQLEDLISPQDDREQFKEVEAVATQSKACVLEKGQKENQETDKSVILEEQDNVQQLYPRKEGKFDKPGTSVADYKLPNFVGTPDIVAGQPKATYHMMHQEMCARWATQV</sequence>